<evidence type="ECO:0000313" key="1">
    <source>
        <dbReference type="EMBL" id="KAF6728182.1"/>
    </source>
</evidence>
<name>A0A834C9G4_ORYME</name>
<dbReference type="EMBL" id="WKFB01000288">
    <property type="protein sequence ID" value="KAF6728182.1"/>
    <property type="molecule type" value="Genomic_DNA"/>
</dbReference>
<comment type="caution">
    <text evidence="1">The sequence shown here is derived from an EMBL/GenBank/DDBJ whole genome shotgun (WGS) entry which is preliminary data.</text>
</comment>
<dbReference type="Proteomes" id="UP000646548">
    <property type="component" value="Unassembled WGS sequence"/>
</dbReference>
<evidence type="ECO:0000313" key="2">
    <source>
        <dbReference type="Proteomes" id="UP000646548"/>
    </source>
</evidence>
<proteinExistence type="predicted"/>
<protein>
    <submittedName>
        <fullName evidence="1">Uncharacterized protein</fullName>
    </submittedName>
</protein>
<sequence length="153" mass="16203">MKLLISPYSTEVRLCADHVTTTPRPSTFPIKHSKSRLSAFFLSSFLQPADGETSPANWAQFGIYNLQAAVGPSGDPWRCHYQRDVNVSNGARLDGRDAIGCSAREAAPCVLRNPASIGGARKGAAAFLTAGGVDRLRISATRSHAAPPLTPAA</sequence>
<gene>
    <name evidence="1" type="ORF">FQA47_004263</name>
</gene>
<accession>A0A834C9G4</accession>
<reference evidence="1" key="1">
    <citation type="journal article" name="BMC Genomics">
        <title>Long-read sequencing and de novo genome assembly of marine medaka (Oryzias melastigma).</title>
        <authorList>
            <person name="Liang P."/>
            <person name="Saqib H.S.A."/>
            <person name="Ni X."/>
            <person name="Shen Y."/>
        </authorList>
    </citation>
    <scope>NUCLEOTIDE SEQUENCE</scope>
    <source>
        <strain evidence="1">Bigg-433</strain>
    </source>
</reference>
<organism evidence="1 2">
    <name type="scientific">Oryzias melastigma</name>
    <name type="common">Marine medaka</name>
    <dbReference type="NCBI Taxonomy" id="30732"/>
    <lineage>
        <taxon>Eukaryota</taxon>
        <taxon>Metazoa</taxon>
        <taxon>Chordata</taxon>
        <taxon>Craniata</taxon>
        <taxon>Vertebrata</taxon>
        <taxon>Euteleostomi</taxon>
        <taxon>Actinopterygii</taxon>
        <taxon>Neopterygii</taxon>
        <taxon>Teleostei</taxon>
        <taxon>Neoteleostei</taxon>
        <taxon>Acanthomorphata</taxon>
        <taxon>Ovalentaria</taxon>
        <taxon>Atherinomorphae</taxon>
        <taxon>Beloniformes</taxon>
        <taxon>Adrianichthyidae</taxon>
        <taxon>Oryziinae</taxon>
        <taxon>Oryzias</taxon>
    </lineage>
</organism>
<dbReference type="AlphaFoldDB" id="A0A834C9G4"/>